<reference evidence="5 6" key="1">
    <citation type="submission" date="2017-08" db="EMBL/GenBank/DDBJ databases">
        <title>Multipartite genome sequences of Sinorhizobium species nodulating soybeans.</title>
        <authorList>
            <person name="Tian C.F."/>
        </authorList>
    </citation>
    <scope>NUCLEOTIDE SEQUENCE [LARGE SCALE GENOMIC DNA]</scope>
    <source>
        <strain evidence="5 6">CCBAU 05684</strain>
        <plasmid evidence="6">psj05684b</plasmid>
    </source>
</reference>
<dbReference type="GO" id="GO:0005886">
    <property type="term" value="C:plasma membrane"/>
    <property type="evidence" value="ECO:0007669"/>
    <property type="project" value="TreeGrafter"/>
</dbReference>
<name>A0A249PKM3_9HYPH</name>
<keyword evidence="1" id="KW-0813">Transport</keyword>
<evidence type="ECO:0000313" key="6">
    <source>
        <dbReference type="Proteomes" id="UP000217211"/>
    </source>
</evidence>
<dbReference type="SMART" id="SM00382">
    <property type="entry name" value="AAA"/>
    <property type="match status" value="1"/>
</dbReference>
<protein>
    <submittedName>
        <fullName evidence="5">Branched-chain amino acid transport ATP-binding protein LivG</fullName>
    </submittedName>
</protein>
<proteinExistence type="predicted"/>
<dbReference type="InterPro" id="IPR003439">
    <property type="entry name" value="ABC_transporter-like_ATP-bd"/>
</dbReference>
<evidence type="ECO:0000256" key="3">
    <source>
        <dbReference type="ARBA" id="ARBA00022840"/>
    </source>
</evidence>
<dbReference type="PROSITE" id="PS50893">
    <property type="entry name" value="ABC_TRANSPORTER_2"/>
    <property type="match status" value="1"/>
</dbReference>
<evidence type="ECO:0000256" key="2">
    <source>
        <dbReference type="ARBA" id="ARBA00022741"/>
    </source>
</evidence>
<evidence type="ECO:0000313" key="5">
    <source>
        <dbReference type="EMBL" id="ASY66490.1"/>
    </source>
</evidence>
<dbReference type="InterPro" id="IPR051120">
    <property type="entry name" value="ABC_AA/LPS_Transport"/>
</dbReference>
<dbReference type="eggNOG" id="COG0411">
    <property type="taxonomic scope" value="Bacteria"/>
</dbReference>
<keyword evidence="6" id="KW-1185">Reference proteome</keyword>
<dbReference type="GO" id="GO:0005524">
    <property type="term" value="F:ATP binding"/>
    <property type="evidence" value="ECO:0007669"/>
    <property type="project" value="UniProtKB-KW"/>
</dbReference>
<gene>
    <name evidence="5" type="ORF">SJ05684_b55080</name>
</gene>
<feature type="domain" description="ABC transporter" evidence="4">
    <location>
        <begin position="15"/>
        <end position="263"/>
    </location>
</feature>
<dbReference type="EMBL" id="CP023068">
    <property type="protein sequence ID" value="ASY66490.1"/>
    <property type="molecule type" value="Genomic_DNA"/>
</dbReference>
<dbReference type="Proteomes" id="UP000217211">
    <property type="component" value="Plasmid pSJ05684b"/>
</dbReference>
<dbReference type="GO" id="GO:0016887">
    <property type="term" value="F:ATP hydrolysis activity"/>
    <property type="evidence" value="ECO:0007669"/>
    <property type="project" value="InterPro"/>
</dbReference>
<dbReference type="PANTHER" id="PTHR45772:SF4">
    <property type="entry name" value="ABC TRANSPORTER ATP-BINDING PROTEIN"/>
    <property type="match status" value="1"/>
</dbReference>
<dbReference type="InterPro" id="IPR032823">
    <property type="entry name" value="BCA_ABC_TP_C"/>
</dbReference>
<dbReference type="STRING" id="716928.GCA_000261485_04943"/>
<dbReference type="FunFam" id="3.40.50.300:FF:000421">
    <property type="entry name" value="Branched-chain amino acid ABC transporter ATP-binding protein"/>
    <property type="match status" value="1"/>
</dbReference>
<keyword evidence="3 5" id="KW-0067">ATP-binding</keyword>
<dbReference type="KEGG" id="esj:SJ05684_b55080"/>
<dbReference type="RefSeq" id="WP_050980204.1">
    <property type="nucleotide sequence ID" value="NZ_AJQT01000112.1"/>
</dbReference>
<evidence type="ECO:0000259" key="4">
    <source>
        <dbReference type="PROSITE" id="PS50893"/>
    </source>
</evidence>
<keyword evidence="2" id="KW-0547">Nucleotide-binding</keyword>
<dbReference type="SUPFAM" id="SSF52540">
    <property type="entry name" value="P-loop containing nucleoside triphosphate hydrolases"/>
    <property type="match status" value="1"/>
</dbReference>
<dbReference type="OrthoDB" id="9779872at2"/>
<dbReference type="CDD" id="cd03219">
    <property type="entry name" value="ABC_Mj1267_LivG_branched"/>
    <property type="match status" value="1"/>
</dbReference>
<keyword evidence="5" id="KW-0614">Plasmid</keyword>
<geneLocation type="plasmid" evidence="6">
    <name>psj05684b</name>
</geneLocation>
<evidence type="ECO:0000256" key="1">
    <source>
        <dbReference type="ARBA" id="ARBA00022448"/>
    </source>
</evidence>
<dbReference type="Gene3D" id="3.40.50.300">
    <property type="entry name" value="P-loop containing nucleotide triphosphate hydrolases"/>
    <property type="match status" value="1"/>
</dbReference>
<dbReference type="Pfam" id="PF00005">
    <property type="entry name" value="ABC_tran"/>
    <property type="match status" value="1"/>
</dbReference>
<dbReference type="InterPro" id="IPR027417">
    <property type="entry name" value="P-loop_NTPase"/>
</dbReference>
<dbReference type="InterPro" id="IPR003593">
    <property type="entry name" value="AAA+_ATPase"/>
</dbReference>
<organism evidence="5 6">
    <name type="scientific">Sinorhizobium sojae CCBAU 05684</name>
    <dbReference type="NCBI Taxonomy" id="716928"/>
    <lineage>
        <taxon>Bacteria</taxon>
        <taxon>Pseudomonadati</taxon>
        <taxon>Pseudomonadota</taxon>
        <taxon>Alphaproteobacteria</taxon>
        <taxon>Hyphomicrobiales</taxon>
        <taxon>Rhizobiaceae</taxon>
        <taxon>Sinorhizobium/Ensifer group</taxon>
        <taxon>Sinorhizobium</taxon>
    </lineage>
</organism>
<dbReference type="AlphaFoldDB" id="A0A249PKM3"/>
<sequence length="265" mass="28077">MAVDLKAAGSGGPVLSVENVDVRFGGIHALKGVSLSVNAGEICGLIGPNGAGKTTLFNSITRLSAVTAGSIRLCGQAIETVPARRIIHMGIARTFQNLGIYGAMTVLENVMLGAHHLTGGRFVEAVLRPGRARHRESESEQRCRAILDDLKLSGVADEAAGSLPYPTQKRMEIARALASRPTVLLLDEPAGGLTHGEVAEFGELVARVREDHGVAIVLIEHHMGLVMSLCDRVEVFHLGRNLASGTPMEVKANPAVIDAYLGRTR</sequence>
<accession>A0A249PKM3</accession>
<dbReference type="PANTHER" id="PTHR45772">
    <property type="entry name" value="CONSERVED COMPONENT OF ABC TRANSPORTER FOR NATURAL AMINO ACIDS-RELATED"/>
    <property type="match status" value="1"/>
</dbReference>
<dbReference type="Pfam" id="PF12399">
    <property type="entry name" value="BCA_ABC_TP_C"/>
    <property type="match status" value="1"/>
</dbReference>